<dbReference type="InterPro" id="IPR026960">
    <property type="entry name" value="RVT-Znf"/>
</dbReference>
<dbReference type="RefSeq" id="XP_018810392.2">
    <property type="nucleotide sequence ID" value="XM_018954847.2"/>
</dbReference>
<gene>
    <name evidence="2" type="primary">LOC108983262</name>
</gene>
<evidence type="ECO:0000313" key="2">
    <source>
        <dbReference type="RefSeq" id="XP_018810392.2"/>
    </source>
</evidence>
<dbReference type="OrthoDB" id="1745333at2759"/>
<name>A0A2I4DTB8_JUGRE</name>
<keyword evidence="1" id="KW-1185">Reference proteome</keyword>
<dbReference type="Proteomes" id="UP000235220">
    <property type="component" value="Chromosome 3"/>
</dbReference>
<accession>A0A2I4DTB8</accession>
<dbReference type="Pfam" id="PF13966">
    <property type="entry name" value="zf-RVT"/>
    <property type="match status" value="1"/>
</dbReference>
<dbReference type="Gramene" id="Jr03_14370_p1">
    <property type="protein sequence ID" value="cds.Jr03_14370_p1"/>
    <property type="gene ID" value="Jr03_14370"/>
</dbReference>
<organism evidence="1 2">
    <name type="scientific">Juglans regia</name>
    <name type="common">English walnut</name>
    <dbReference type="NCBI Taxonomy" id="51240"/>
    <lineage>
        <taxon>Eukaryota</taxon>
        <taxon>Viridiplantae</taxon>
        <taxon>Streptophyta</taxon>
        <taxon>Embryophyta</taxon>
        <taxon>Tracheophyta</taxon>
        <taxon>Spermatophyta</taxon>
        <taxon>Magnoliopsida</taxon>
        <taxon>eudicotyledons</taxon>
        <taxon>Gunneridae</taxon>
        <taxon>Pentapetalae</taxon>
        <taxon>rosids</taxon>
        <taxon>fabids</taxon>
        <taxon>Fagales</taxon>
        <taxon>Juglandaceae</taxon>
        <taxon>Juglans</taxon>
    </lineage>
</organism>
<dbReference type="KEGG" id="jre:108983262"/>
<protein>
    <submittedName>
        <fullName evidence="2">Uncharacterized protein LOC108983262</fullName>
    </submittedName>
</protein>
<dbReference type="GeneID" id="108983262"/>
<sequence>MIWGQKWLPSPISHCVQSPVQVLTADARVAELIDEERKEWKVDLIARVFNKEEADMICAIPISCFGAADRRFWGFSKTGKITVKSAYHADVQWKIERKGCSSKGNRYADQWKKVWSMEVPGGYKHFVWNALNNALPTRINLFKRKVIEDSICPVCKREEEDVKHALWCCPAAADVWAEAESLVRKWRNQVQDFTSLWMELIKRLSKGCLERVVAIMRGIWGRRNAFLFENKFGSTGKVVRLALVCLEEYQ</sequence>
<evidence type="ECO:0000313" key="1">
    <source>
        <dbReference type="Proteomes" id="UP000235220"/>
    </source>
</evidence>
<reference evidence="2" key="1">
    <citation type="submission" date="2025-08" db="UniProtKB">
        <authorList>
            <consortium name="RefSeq"/>
        </authorList>
    </citation>
    <scope>IDENTIFICATION</scope>
    <source>
        <tissue evidence="2">Leaves</tissue>
    </source>
</reference>
<proteinExistence type="predicted"/>
<dbReference type="STRING" id="51240.A0A2I4DTB8"/>
<dbReference type="AlphaFoldDB" id="A0A2I4DTB8"/>